<dbReference type="GO" id="GO:0000014">
    <property type="term" value="F:single-stranded DNA endodeoxyribonuclease activity"/>
    <property type="evidence" value="ECO:0007669"/>
    <property type="project" value="TreeGrafter"/>
</dbReference>
<dbReference type="SUPFAM" id="SSF54060">
    <property type="entry name" value="His-Me finger endonucleases"/>
    <property type="match status" value="1"/>
</dbReference>
<name>A0A8S0ZHJ8_ARCPL</name>
<protein>
    <recommendedName>
        <fullName evidence="12">DNA/RNA non-specific endonuclease domain-containing protein</fullName>
    </recommendedName>
</protein>
<keyword evidence="2" id="KW-0540">Nuclease</keyword>
<organism evidence="9 11">
    <name type="scientific">Arctia plantaginis</name>
    <name type="common">Wood tiger moth</name>
    <name type="synonym">Phalaena plantaginis</name>
    <dbReference type="NCBI Taxonomy" id="874455"/>
    <lineage>
        <taxon>Eukaryota</taxon>
        <taxon>Metazoa</taxon>
        <taxon>Ecdysozoa</taxon>
        <taxon>Arthropoda</taxon>
        <taxon>Hexapoda</taxon>
        <taxon>Insecta</taxon>
        <taxon>Pterygota</taxon>
        <taxon>Neoptera</taxon>
        <taxon>Endopterygota</taxon>
        <taxon>Lepidoptera</taxon>
        <taxon>Glossata</taxon>
        <taxon>Ditrysia</taxon>
        <taxon>Noctuoidea</taxon>
        <taxon>Erebidae</taxon>
        <taxon>Arctiinae</taxon>
        <taxon>Arctia</taxon>
    </lineage>
</organism>
<dbReference type="GO" id="GO:0005743">
    <property type="term" value="C:mitochondrial inner membrane"/>
    <property type="evidence" value="ECO:0007669"/>
    <property type="project" value="TreeGrafter"/>
</dbReference>
<evidence type="ECO:0000256" key="3">
    <source>
        <dbReference type="ARBA" id="ARBA00022759"/>
    </source>
</evidence>
<dbReference type="AlphaFoldDB" id="A0A8S0ZHJ8"/>
<proteinExistence type="inferred from homology"/>
<dbReference type="GO" id="GO:0004521">
    <property type="term" value="F:RNA endonuclease activity"/>
    <property type="evidence" value="ECO:0007669"/>
    <property type="project" value="TreeGrafter"/>
</dbReference>
<sequence length="389" mass="44527">MLIGLISDVKSDCVLSLNHDFGRPGPVFIRNGHFLEPDVGGNFTFGRSETVLVACPGDRRRVILNNETSGYDVIEAHCIINSTFRVDRKILEFKNIRCNSQPFFTTEETNKTCARENKLYGVGYKIKNVFYPLYSACFDKNLLHTRYVGQQLSPKSIYMQTGLKRPDFVEGVLFGKIRLSAIYKLKNQKTRLDAILGNNMGDKYLSQNQALTRGHLAARADYTTSAETRATFHYVNTAPQWRRGNAGDWAALEDALRRRVQSYGSKVLVFTGAHGVMTLPDKQGRLKEIYLHTDENNNEQLPVPMYFYKLVYDPKKKTAAAFISINSSFYNKTMIDELEFCDDICAGNRQFSWLKWRSSDGTHSFCCEYNQFVKEIDYLPKLNVQGLFY</sequence>
<dbReference type="Gene3D" id="3.40.570.10">
    <property type="entry name" value="Extracellular Endonuclease, subunit A"/>
    <property type="match status" value="1"/>
</dbReference>
<dbReference type="GO" id="GO:0006309">
    <property type="term" value="P:apoptotic DNA fragmentation"/>
    <property type="evidence" value="ECO:0007669"/>
    <property type="project" value="TreeGrafter"/>
</dbReference>
<dbReference type="OrthoDB" id="8194122at2759"/>
<evidence type="ECO:0000313" key="10">
    <source>
        <dbReference type="Proteomes" id="UP000494106"/>
    </source>
</evidence>
<gene>
    <name evidence="8" type="ORF">APLA_LOCUS1197</name>
    <name evidence="9" type="ORF">APLA_LOCUS5463</name>
</gene>
<evidence type="ECO:0000259" key="7">
    <source>
        <dbReference type="SMART" id="SM00892"/>
    </source>
</evidence>
<evidence type="ECO:0000313" key="9">
    <source>
        <dbReference type="EMBL" id="CAB3231993.1"/>
    </source>
</evidence>
<dbReference type="FunFam" id="3.40.570.10:FF:000007">
    <property type="entry name" value="Alkaline nuclease"/>
    <property type="match status" value="1"/>
</dbReference>
<comment type="caution">
    <text evidence="9">The sequence shown here is derived from an EMBL/GenBank/DDBJ whole genome shotgun (WGS) entry which is preliminary data.</text>
</comment>
<dbReference type="EMBL" id="CADEBD010000289">
    <property type="protein sequence ID" value="CAB3231993.1"/>
    <property type="molecule type" value="Genomic_DNA"/>
</dbReference>
<evidence type="ECO:0000256" key="4">
    <source>
        <dbReference type="PIRSR" id="PIRSR640255-1"/>
    </source>
</evidence>
<dbReference type="Proteomes" id="UP000494256">
    <property type="component" value="Unassembled WGS sequence"/>
</dbReference>
<dbReference type="InterPro" id="IPR020821">
    <property type="entry name" value="ENPP1-3/EXOG-like_nuc-like"/>
</dbReference>
<dbReference type="InterPro" id="IPR001604">
    <property type="entry name" value="Endo_G_ENPP1-like_dom"/>
</dbReference>
<feature type="binding site" evidence="5">
    <location>
        <position position="245"/>
    </location>
    <ligand>
        <name>Mg(2+)</name>
        <dbReference type="ChEBI" id="CHEBI:18420"/>
        <note>catalytic</note>
    </ligand>
</feature>
<feature type="active site" description="Proton acceptor" evidence="4">
    <location>
        <position position="215"/>
    </location>
</feature>
<accession>A0A8S0ZHJ8</accession>
<dbReference type="GO" id="GO:0005634">
    <property type="term" value="C:nucleus"/>
    <property type="evidence" value="ECO:0007669"/>
    <property type="project" value="TreeGrafter"/>
</dbReference>
<dbReference type="EMBL" id="CADEBC010000088">
    <property type="protein sequence ID" value="CAB3222632.1"/>
    <property type="molecule type" value="Genomic_DNA"/>
</dbReference>
<keyword evidence="3" id="KW-0255">Endonuclease</keyword>
<evidence type="ECO:0008006" key="12">
    <source>
        <dbReference type="Google" id="ProtNLM"/>
    </source>
</evidence>
<evidence type="ECO:0000313" key="11">
    <source>
        <dbReference type="Proteomes" id="UP000494256"/>
    </source>
</evidence>
<dbReference type="GO" id="GO:0003676">
    <property type="term" value="F:nucleic acid binding"/>
    <property type="evidence" value="ECO:0007669"/>
    <property type="project" value="InterPro"/>
</dbReference>
<keyword evidence="5" id="KW-0479">Metal-binding</keyword>
<dbReference type="Proteomes" id="UP000494106">
    <property type="component" value="Unassembled WGS sequence"/>
</dbReference>
<feature type="domain" description="DNA/RNA non-specific endonuclease/pyrophosphatase/phosphodiesterase" evidence="7">
    <location>
        <begin position="130"/>
        <end position="372"/>
    </location>
</feature>
<keyword evidence="3" id="KW-0378">Hydrolase</keyword>
<evidence type="ECO:0000256" key="5">
    <source>
        <dbReference type="PIRSR" id="PIRSR640255-2"/>
    </source>
</evidence>
<dbReference type="GO" id="GO:0046872">
    <property type="term" value="F:metal ion binding"/>
    <property type="evidence" value="ECO:0007669"/>
    <property type="project" value="UniProtKB-KW"/>
</dbReference>
<evidence type="ECO:0000259" key="6">
    <source>
        <dbReference type="SMART" id="SM00477"/>
    </source>
</evidence>
<evidence type="ECO:0000313" key="8">
    <source>
        <dbReference type="EMBL" id="CAB3222632.1"/>
    </source>
</evidence>
<dbReference type="SMART" id="SM00892">
    <property type="entry name" value="Endonuclease_NS"/>
    <property type="match status" value="1"/>
</dbReference>
<dbReference type="InterPro" id="IPR044929">
    <property type="entry name" value="DNA/RNA_non-sp_Endonuclease_sf"/>
</dbReference>
<dbReference type="PANTHER" id="PTHR13966:SF17">
    <property type="entry name" value="ENDONUCLEASE-RELATED"/>
    <property type="match status" value="1"/>
</dbReference>
<keyword evidence="10" id="KW-1185">Reference proteome</keyword>
<dbReference type="SMART" id="SM00477">
    <property type="entry name" value="NUC"/>
    <property type="match status" value="1"/>
</dbReference>
<reference evidence="10 11" key="1">
    <citation type="submission" date="2020-04" db="EMBL/GenBank/DDBJ databases">
        <authorList>
            <person name="Wallbank WR R."/>
            <person name="Pardo Diaz C."/>
            <person name="Kozak K."/>
            <person name="Martin S."/>
            <person name="Jiggins C."/>
            <person name="Moest M."/>
            <person name="Warren A I."/>
            <person name="Byers J.R.P. K."/>
            <person name="Montejo-Kovacevich G."/>
            <person name="Yen C E."/>
        </authorList>
    </citation>
    <scope>NUCLEOTIDE SEQUENCE [LARGE SCALE GENOMIC DNA]</scope>
</reference>
<dbReference type="PANTHER" id="PTHR13966">
    <property type="entry name" value="ENDONUCLEASE RELATED"/>
    <property type="match status" value="1"/>
</dbReference>
<evidence type="ECO:0000256" key="2">
    <source>
        <dbReference type="ARBA" id="ARBA00022722"/>
    </source>
</evidence>
<comment type="similarity">
    <text evidence="1">Belongs to the DNA/RNA non-specific endonuclease family.</text>
</comment>
<evidence type="ECO:0000256" key="1">
    <source>
        <dbReference type="ARBA" id="ARBA00010052"/>
    </source>
</evidence>
<feature type="domain" description="ENPP1-3/EXOG-like endonuclease/phosphodiesterase" evidence="6">
    <location>
        <begin position="131"/>
        <end position="347"/>
    </location>
</feature>
<dbReference type="InterPro" id="IPR044925">
    <property type="entry name" value="His-Me_finger_sf"/>
</dbReference>
<dbReference type="Pfam" id="PF01223">
    <property type="entry name" value="Endonuclease_NS"/>
    <property type="match status" value="1"/>
</dbReference>
<dbReference type="InterPro" id="IPR040255">
    <property type="entry name" value="Non-specific_endonuclease"/>
</dbReference>